<dbReference type="Proteomes" id="UP000288711">
    <property type="component" value="Unassembled WGS sequence"/>
</dbReference>
<protein>
    <submittedName>
        <fullName evidence="9">MMPL family transporter</fullName>
    </submittedName>
</protein>
<feature type="transmembrane region" description="Helical" evidence="7">
    <location>
        <begin position="410"/>
        <end position="435"/>
    </location>
</feature>
<dbReference type="EMBL" id="PIPF01000007">
    <property type="protein sequence ID" value="RWU83724.1"/>
    <property type="molecule type" value="Genomic_DNA"/>
</dbReference>
<dbReference type="OrthoDB" id="7051771at2"/>
<evidence type="ECO:0000256" key="6">
    <source>
        <dbReference type="ARBA" id="ARBA00023136"/>
    </source>
</evidence>
<evidence type="ECO:0000256" key="5">
    <source>
        <dbReference type="ARBA" id="ARBA00022989"/>
    </source>
</evidence>
<reference evidence="9 10" key="1">
    <citation type="journal article" date="2009" name="Int. J. Syst. Evol. Microbiol.">
        <title>Janibacter hoylei sp. nov., Bacillus isronensis sp. nov. and Bacillus aryabhattai sp. nov., isolated from cryotubes used for collecting air from the upper atmosphere.</title>
        <authorList>
            <person name="Shivaji S."/>
            <person name="Chaturvedi P."/>
            <person name="Begum Z."/>
            <person name="Pindi P.K."/>
            <person name="Manorama R."/>
            <person name="Padmanaban D.A."/>
            <person name="Shouche Y.S."/>
            <person name="Pawar S."/>
            <person name="Vaishampayan P."/>
            <person name="Dutt C.B."/>
            <person name="Datta G.N."/>
            <person name="Manchanda R.K."/>
            <person name="Rao U.R."/>
            <person name="Bhargava P.M."/>
            <person name="Narlikar J.V."/>
        </authorList>
    </citation>
    <scope>NUCLEOTIDE SEQUENCE [LARGE SCALE GENOMIC DNA]</scope>
    <source>
        <strain evidence="9 10">PVAS-1</strain>
    </source>
</reference>
<feature type="transmembrane region" description="Helical" evidence="7">
    <location>
        <begin position="324"/>
        <end position="344"/>
    </location>
</feature>
<sequence length="802" mass="85079">MRPPSGWVKCAARVAAAAACRDRCRCDLPLRWDDRAPFRHKGSGDAWGSSGSNRATAATCWQAVPVTSHRDRRTFLHRLGSGTARHPWVVVGSWVALVAGFFALALGGVTGEGLFDRLHSGDMTTPGEAQEARELLTDAGGGELANDTLMVSGSPATDPFVRRAVAEPIRRIHDMRGVSSVVNPLVLDKGVKDPRAEPLVVDEPGKRWGFLTVVEYDSTLSDEELARVRRDVAVQLDEVALGSQGTSSQRGSVADLVDEVVGQVETDMKVGEGLALPISFVVMVLVFGGFLAAGIPIAGAIASIGGALASLWGFSHVIDLDATVVNIVSVLGLGLCIDYGLLVVSRFREEMRDLLDGQPLGPDSRQLVVEATGRTVDRAGRTVVFSAVTVAIALSGLLFFPSTFMRAAGAAGVSVVVLCLLVAVTLVPAVCALAARRLLRGRTERSSDTGTFASLAGGVQRAPWLVVGLVLAALVAMALPATRMEVTSSGIELLPADNEQRTFFEDLGRDYPLLASSDLRVVTTADADEVRAWAKGGARDLPGVESAEVVTVGKIDGQTVRSIDLRTQDGPLGPGTRDLVTHLQQERPPFDARVGGQAADLADFTGTIADSAPLAIGTVVLATFVLLFLMTGSVVVPIKALLMNIVSLGASLGVLVWVFQDGHLEGLLGFDSVGAVEVSIPVLVLAFGFGLSMDYEVFLLSRIVELHERGYPTNEAVRLGLQRSGKIITSAALLMCIVFAGFVLARVLAVKETGVALVLAIVIDATLVRMLLVPATMSVLGEWNWWAPRWMKRLHARFGITE</sequence>
<name>A0A444B5T3_9MICO</name>
<feature type="transmembrane region" description="Helical" evidence="7">
    <location>
        <begin position="611"/>
        <end position="629"/>
    </location>
</feature>
<dbReference type="AlphaFoldDB" id="A0A444B5T3"/>
<proteinExistence type="inferred from homology"/>
<dbReference type="Pfam" id="PF03176">
    <property type="entry name" value="MMPL"/>
    <property type="match status" value="2"/>
</dbReference>
<keyword evidence="4 7" id="KW-0812">Transmembrane</keyword>
<gene>
    <name evidence="9" type="ORF">CWN80_08215</name>
</gene>
<comment type="caution">
    <text evidence="9">The sequence shown here is derived from an EMBL/GenBank/DDBJ whole genome shotgun (WGS) entry which is preliminary data.</text>
</comment>
<dbReference type="InterPro" id="IPR004869">
    <property type="entry name" value="MMPL_dom"/>
</dbReference>
<evidence type="ECO:0000259" key="8">
    <source>
        <dbReference type="Pfam" id="PF03176"/>
    </source>
</evidence>
<feature type="transmembrane region" description="Helical" evidence="7">
    <location>
        <begin position="462"/>
        <end position="481"/>
    </location>
</feature>
<evidence type="ECO:0000256" key="2">
    <source>
        <dbReference type="ARBA" id="ARBA00010157"/>
    </source>
</evidence>
<feature type="transmembrane region" description="Helical" evidence="7">
    <location>
        <begin position="383"/>
        <end position="404"/>
    </location>
</feature>
<feature type="transmembrane region" description="Helical" evidence="7">
    <location>
        <begin position="88"/>
        <end position="109"/>
    </location>
</feature>
<keyword evidence="6 7" id="KW-0472">Membrane</keyword>
<dbReference type="GO" id="GO:0005886">
    <property type="term" value="C:plasma membrane"/>
    <property type="evidence" value="ECO:0007669"/>
    <property type="project" value="UniProtKB-SubCell"/>
</dbReference>
<feature type="transmembrane region" description="Helical" evidence="7">
    <location>
        <begin position="680"/>
        <end position="700"/>
    </location>
</feature>
<evidence type="ECO:0000313" key="9">
    <source>
        <dbReference type="EMBL" id="RWU83724.1"/>
    </source>
</evidence>
<dbReference type="Gene3D" id="1.20.1640.10">
    <property type="entry name" value="Multidrug efflux transporter AcrB transmembrane domain"/>
    <property type="match status" value="2"/>
</dbReference>
<evidence type="ECO:0000256" key="7">
    <source>
        <dbReference type="SAM" id="Phobius"/>
    </source>
</evidence>
<comment type="similarity">
    <text evidence="2">Belongs to the resistance-nodulation-cell division (RND) (TC 2.A.6) family. MmpL subfamily.</text>
</comment>
<feature type="domain" description="Membrane transport protein MMPL" evidence="8">
    <location>
        <begin position="580"/>
        <end position="789"/>
    </location>
</feature>
<evidence type="ECO:0000256" key="4">
    <source>
        <dbReference type="ARBA" id="ARBA00022692"/>
    </source>
</evidence>
<organism evidence="9 10">
    <name type="scientific">Janibacter hoylei PVAS-1</name>
    <dbReference type="NCBI Taxonomy" id="1210046"/>
    <lineage>
        <taxon>Bacteria</taxon>
        <taxon>Bacillati</taxon>
        <taxon>Actinomycetota</taxon>
        <taxon>Actinomycetes</taxon>
        <taxon>Micrococcales</taxon>
        <taxon>Intrasporangiaceae</taxon>
        <taxon>Janibacter</taxon>
    </lineage>
</organism>
<keyword evidence="10" id="KW-1185">Reference proteome</keyword>
<keyword evidence="5 7" id="KW-1133">Transmembrane helix</keyword>
<evidence type="ECO:0000313" key="10">
    <source>
        <dbReference type="Proteomes" id="UP000288711"/>
    </source>
</evidence>
<accession>A0A444B5T3</accession>
<comment type="subcellular location">
    <subcellularLocation>
        <location evidence="1">Cell membrane</location>
        <topology evidence="1">Multi-pass membrane protein</topology>
    </subcellularLocation>
</comment>
<feature type="domain" description="Membrane transport protein MMPL" evidence="8">
    <location>
        <begin position="156"/>
        <end position="463"/>
    </location>
</feature>
<dbReference type="PANTHER" id="PTHR33406">
    <property type="entry name" value="MEMBRANE PROTEIN MJ1562-RELATED"/>
    <property type="match status" value="1"/>
</dbReference>
<feature type="transmembrane region" description="Helical" evidence="7">
    <location>
        <begin position="641"/>
        <end position="660"/>
    </location>
</feature>
<dbReference type="InterPro" id="IPR050545">
    <property type="entry name" value="Mycobact_MmpL"/>
</dbReference>
<evidence type="ECO:0000256" key="1">
    <source>
        <dbReference type="ARBA" id="ARBA00004651"/>
    </source>
</evidence>
<feature type="transmembrane region" description="Helical" evidence="7">
    <location>
        <begin position="727"/>
        <end position="749"/>
    </location>
</feature>
<dbReference type="PANTHER" id="PTHR33406:SF11">
    <property type="entry name" value="MEMBRANE PROTEIN SCO6666-RELATED"/>
    <property type="match status" value="1"/>
</dbReference>
<feature type="transmembrane region" description="Helical" evidence="7">
    <location>
        <begin position="755"/>
        <end position="783"/>
    </location>
</feature>
<keyword evidence="3" id="KW-1003">Cell membrane</keyword>
<evidence type="ECO:0000256" key="3">
    <source>
        <dbReference type="ARBA" id="ARBA00022475"/>
    </source>
</evidence>
<feature type="transmembrane region" description="Helical" evidence="7">
    <location>
        <begin position="278"/>
        <end position="304"/>
    </location>
</feature>
<dbReference type="SUPFAM" id="SSF82866">
    <property type="entry name" value="Multidrug efflux transporter AcrB transmembrane domain"/>
    <property type="match status" value="2"/>
</dbReference>